<protein>
    <recommendedName>
        <fullName evidence="2">PLL-like beta propeller domain-containing protein</fullName>
    </recommendedName>
</protein>
<comment type="caution">
    <text evidence="3">The sequence shown here is derived from an EMBL/GenBank/DDBJ whole genome shotgun (WGS) entry which is preliminary data.</text>
</comment>
<dbReference type="OrthoDB" id="9807519at2"/>
<proteinExistence type="predicted"/>
<name>A0A5S4HG13_9ACTN</name>
<sequence length="378" mass="38940">MALPRWLRKPAVAAVIVAASVLALAPPASAAPPPYAADLPELSTPNVAYNLSPFAATGVAVRGADGSLLFSRRSGSAFGPLQSLGGSIVGDPSVVVTTAGTQFFVRGTDDQVYTNTITPSGAVTGYSAVPGLTATGDVEAIVPNVSPLGSVVRIFARGTDGAVWTNVLRNGQWTGWSSLGGFATSDITAARTFVFPTDTVRVFIRGSDHRVYVSRVTTTSATSFQPLGDLQVTSNIAVAEDFYFAGGEIWARGQDNGLYTYSLVVAPQSWKPLGGTLTSDIAASGQPNITYLYSRGPDGAITVNKRGPDGVYRGFERLDGAVTGNPAAFGTGPNGPLTEFLLARLGSGALAANLELGSVLQPPNQFTGYVPIAGPPVG</sequence>
<accession>A0A5S4HG13</accession>
<keyword evidence="4" id="KW-1185">Reference proteome</keyword>
<keyword evidence="1" id="KW-0732">Signal</keyword>
<feature type="domain" description="PLL-like beta propeller" evidence="2">
    <location>
        <begin position="149"/>
        <end position="331"/>
    </location>
</feature>
<organism evidence="3 4">
    <name type="scientific">Nonomuraea zeae</name>
    <dbReference type="NCBI Taxonomy" id="1642303"/>
    <lineage>
        <taxon>Bacteria</taxon>
        <taxon>Bacillati</taxon>
        <taxon>Actinomycetota</taxon>
        <taxon>Actinomycetes</taxon>
        <taxon>Streptosporangiales</taxon>
        <taxon>Streptosporangiaceae</taxon>
        <taxon>Nonomuraea</taxon>
    </lineage>
</organism>
<dbReference type="SUPFAM" id="SSF89372">
    <property type="entry name" value="Fucose-specific lectin"/>
    <property type="match status" value="1"/>
</dbReference>
<gene>
    <name evidence="3" type="ORF">ETD85_06655</name>
</gene>
<dbReference type="Pfam" id="PF26607">
    <property type="entry name" value="DUF8189"/>
    <property type="match status" value="1"/>
</dbReference>
<dbReference type="Proteomes" id="UP000306628">
    <property type="component" value="Unassembled WGS sequence"/>
</dbReference>
<feature type="signal peptide" evidence="1">
    <location>
        <begin position="1"/>
        <end position="30"/>
    </location>
</feature>
<dbReference type="AlphaFoldDB" id="A0A5S4HG13"/>
<evidence type="ECO:0000259" key="2">
    <source>
        <dbReference type="Pfam" id="PF26607"/>
    </source>
</evidence>
<evidence type="ECO:0000256" key="1">
    <source>
        <dbReference type="SAM" id="SignalP"/>
    </source>
</evidence>
<dbReference type="RefSeq" id="WP_138688708.1">
    <property type="nucleotide sequence ID" value="NZ_JBHSAZ010000013.1"/>
</dbReference>
<feature type="chain" id="PRO_5024403659" description="PLL-like beta propeller domain-containing protein" evidence="1">
    <location>
        <begin position="31"/>
        <end position="378"/>
    </location>
</feature>
<evidence type="ECO:0000313" key="3">
    <source>
        <dbReference type="EMBL" id="TMR37900.1"/>
    </source>
</evidence>
<dbReference type="InterPro" id="IPR058502">
    <property type="entry name" value="PLL-like_beta-prop"/>
</dbReference>
<evidence type="ECO:0000313" key="4">
    <source>
        <dbReference type="Proteomes" id="UP000306628"/>
    </source>
</evidence>
<dbReference type="Gene3D" id="2.120.10.70">
    <property type="entry name" value="Fucose-specific lectin"/>
    <property type="match status" value="1"/>
</dbReference>
<dbReference type="EMBL" id="VCKX01000013">
    <property type="protein sequence ID" value="TMR37900.1"/>
    <property type="molecule type" value="Genomic_DNA"/>
</dbReference>
<reference evidence="3 4" key="1">
    <citation type="submission" date="2019-05" db="EMBL/GenBank/DDBJ databases">
        <title>Draft genome sequence of Nonomuraea zeae DSM 100528.</title>
        <authorList>
            <person name="Saricaoglu S."/>
            <person name="Isik K."/>
        </authorList>
    </citation>
    <scope>NUCLEOTIDE SEQUENCE [LARGE SCALE GENOMIC DNA]</scope>
    <source>
        <strain evidence="3 4">DSM 100528</strain>
    </source>
</reference>